<dbReference type="RefSeq" id="XP_002292110.1">
    <property type="nucleotide sequence ID" value="XM_002292074.1"/>
</dbReference>
<accession>B8C7D8</accession>
<dbReference type="AlphaFoldDB" id="B8C7D8"/>
<evidence type="ECO:0000313" key="2">
    <source>
        <dbReference type="EMBL" id="EED90961.1"/>
    </source>
</evidence>
<feature type="compositionally biased region" description="Basic and acidic residues" evidence="1">
    <location>
        <begin position="162"/>
        <end position="181"/>
    </location>
</feature>
<dbReference type="Proteomes" id="UP000001449">
    <property type="component" value="Chromosome 8"/>
</dbReference>
<evidence type="ECO:0000256" key="1">
    <source>
        <dbReference type="SAM" id="MobiDB-lite"/>
    </source>
</evidence>
<gene>
    <name evidence="2" type="ORF">THAPSDRAFT_7740</name>
</gene>
<dbReference type="KEGG" id="tps:THAPSDRAFT_7740"/>
<feature type="region of interest" description="Disordered" evidence="1">
    <location>
        <begin position="158"/>
        <end position="187"/>
    </location>
</feature>
<dbReference type="eggNOG" id="ENOG502R0NV">
    <property type="taxonomic scope" value="Eukaryota"/>
</dbReference>
<reference evidence="2 3" key="1">
    <citation type="journal article" date="2004" name="Science">
        <title>The genome of the diatom Thalassiosira pseudonana: ecology, evolution, and metabolism.</title>
        <authorList>
            <person name="Armbrust E.V."/>
            <person name="Berges J.A."/>
            <person name="Bowler C."/>
            <person name="Green B.R."/>
            <person name="Martinez D."/>
            <person name="Putnam N.H."/>
            <person name="Zhou S."/>
            <person name="Allen A.E."/>
            <person name="Apt K.E."/>
            <person name="Bechner M."/>
            <person name="Brzezinski M.A."/>
            <person name="Chaal B.K."/>
            <person name="Chiovitti A."/>
            <person name="Davis A.K."/>
            <person name="Demarest M.S."/>
            <person name="Detter J.C."/>
            <person name="Glavina T."/>
            <person name="Goodstein D."/>
            <person name="Hadi M.Z."/>
            <person name="Hellsten U."/>
            <person name="Hildebrand M."/>
            <person name="Jenkins B.D."/>
            <person name="Jurka J."/>
            <person name="Kapitonov V.V."/>
            <person name="Kroger N."/>
            <person name="Lau W.W."/>
            <person name="Lane T.W."/>
            <person name="Larimer F.W."/>
            <person name="Lippmeier J.C."/>
            <person name="Lucas S."/>
            <person name="Medina M."/>
            <person name="Montsant A."/>
            <person name="Obornik M."/>
            <person name="Parker M.S."/>
            <person name="Palenik B."/>
            <person name="Pazour G.J."/>
            <person name="Richardson P.M."/>
            <person name="Rynearson T.A."/>
            <person name="Saito M.A."/>
            <person name="Schwartz D.C."/>
            <person name="Thamatrakoln K."/>
            <person name="Valentin K."/>
            <person name="Vardi A."/>
            <person name="Wilkerson F.P."/>
            <person name="Rokhsar D.S."/>
        </authorList>
    </citation>
    <scope>NUCLEOTIDE SEQUENCE [LARGE SCALE GENOMIC DNA]</scope>
    <source>
        <strain evidence="2 3">CCMP1335</strain>
    </source>
</reference>
<sequence length="187" mass="20475">MKVSSVVSALVAASCGSATLAFVPSTKSQRKPVTPLFAEKKQSSSIVRATSSFLLGLGFSAQVVFANDATMMDAPQHYSATLSSTMVQSSATLEQFSLPSYDAAKENALLDLNDEVQDVNKKTQASAKAKREYVDKSAEKTEMDELRRIEEEEAKLFSSMTKESDNARKERIAAEKAESRANRWNTF</sequence>
<evidence type="ECO:0000313" key="3">
    <source>
        <dbReference type="Proteomes" id="UP000001449"/>
    </source>
</evidence>
<protein>
    <submittedName>
        <fullName evidence="2">Uncharacterized protein</fullName>
    </submittedName>
</protein>
<dbReference type="InParanoid" id="B8C7D8"/>
<name>B8C7D8_THAPS</name>
<proteinExistence type="predicted"/>
<dbReference type="GeneID" id="7449867"/>
<reference evidence="2 3" key="2">
    <citation type="journal article" date="2008" name="Nature">
        <title>The Phaeodactylum genome reveals the evolutionary history of diatom genomes.</title>
        <authorList>
            <person name="Bowler C."/>
            <person name="Allen A.E."/>
            <person name="Badger J.H."/>
            <person name="Grimwood J."/>
            <person name="Jabbari K."/>
            <person name="Kuo A."/>
            <person name="Maheswari U."/>
            <person name="Martens C."/>
            <person name="Maumus F."/>
            <person name="Otillar R.P."/>
            <person name="Rayko E."/>
            <person name="Salamov A."/>
            <person name="Vandepoele K."/>
            <person name="Beszteri B."/>
            <person name="Gruber A."/>
            <person name="Heijde M."/>
            <person name="Katinka M."/>
            <person name="Mock T."/>
            <person name="Valentin K."/>
            <person name="Verret F."/>
            <person name="Berges J.A."/>
            <person name="Brownlee C."/>
            <person name="Cadoret J.P."/>
            <person name="Chiovitti A."/>
            <person name="Choi C.J."/>
            <person name="Coesel S."/>
            <person name="De Martino A."/>
            <person name="Detter J.C."/>
            <person name="Durkin C."/>
            <person name="Falciatore A."/>
            <person name="Fournet J."/>
            <person name="Haruta M."/>
            <person name="Huysman M.J."/>
            <person name="Jenkins B.D."/>
            <person name="Jiroutova K."/>
            <person name="Jorgensen R.E."/>
            <person name="Joubert Y."/>
            <person name="Kaplan A."/>
            <person name="Kroger N."/>
            <person name="Kroth P.G."/>
            <person name="La Roche J."/>
            <person name="Lindquist E."/>
            <person name="Lommer M."/>
            <person name="Martin-Jezequel V."/>
            <person name="Lopez P.J."/>
            <person name="Lucas S."/>
            <person name="Mangogna M."/>
            <person name="McGinnis K."/>
            <person name="Medlin L.K."/>
            <person name="Montsant A."/>
            <person name="Oudot-Le Secq M.P."/>
            <person name="Napoli C."/>
            <person name="Obornik M."/>
            <person name="Parker M.S."/>
            <person name="Petit J.L."/>
            <person name="Porcel B.M."/>
            <person name="Poulsen N."/>
            <person name="Robison M."/>
            <person name="Rychlewski L."/>
            <person name="Rynearson T.A."/>
            <person name="Schmutz J."/>
            <person name="Shapiro H."/>
            <person name="Siaut M."/>
            <person name="Stanley M."/>
            <person name="Sussman M.R."/>
            <person name="Taylor A.R."/>
            <person name="Vardi A."/>
            <person name="von Dassow P."/>
            <person name="Vyverman W."/>
            <person name="Willis A."/>
            <person name="Wyrwicz L.S."/>
            <person name="Rokhsar D.S."/>
            <person name="Weissenbach J."/>
            <person name="Armbrust E.V."/>
            <person name="Green B.R."/>
            <person name="Van de Peer Y."/>
            <person name="Grigoriev I.V."/>
        </authorList>
    </citation>
    <scope>NUCLEOTIDE SEQUENCE [LARGE SCALE GENOMIC DNA]</scope>
    <source>
        <strain evidence="2 3">CCMP1335</strain>
    </source>
</reference>
<dbReference type="PaxDb" id="35128-Thaps7740"/>
<dbReference type="PROSITE" id="PS51257">
    <property type="entry name" value="PROKAR_LIPOPROTEIN"/>
    <property type="match status" value="1"/>
</dbReference>
<dbReference type="EMBL" id="CM000644">
    <property type="protein sequence ID" value="EED90961.1"/>
    <property type="molecule type" value="Genomic_DNA"/>
</dbReference>
<keyword evidence="3" id="KW-1185">Reference proteome</keyword>
<organism evidence="2 3">
    <name type="scientific">Thalassiosira pseudonana</name>
    <name type="common">Marine diatom</name>
    <name type="synonym">Cyclotella nana</name>
    <dbReference type="NCBI Taxonomy" id="35128"/>
    <lineage>
        <taxon>Eukaryota</taxon>
        <taxon>Sar</taxon>
        <taxon>Stramenopiles</taxon>
        <taxon>Ochrophyta</taxon>
        <taxon>Bacillariophyta</taxon>
        <taxon>Coscinodiscophyceae</taxon>
        <taxon>Thalassiosirophycidae</taxon>
        <taxon>Thalassiosirales</taxon>
        <taxon>Thalassiosiraceae</taxon>
        <taxon>Thalassiosira</taxon>
    </lineage>
</organism>
<dbReference type="HOGENOM" id="CLU_1450441_0_0_1"/>